<dbReference type="InterPro" id="IPR029495">
    <property type="entry name" value="NACHT-assoc"/>
</dbReference>
<dbReference type="InterPro" id="IPR051261">
    <property type="entry name" value="NLR"/>
</dbReference>
<evidence type="ECO:0000313" key="10">
    <source>
        <dbReference type="Proteomes" id="UP001346869"/>
    </source>
</evidence>
<evidence type="ECO:0000256" key="1">
    <source>
        <dbReference type="ARBA" id="ARBA00004496"/>
    </source>
</evidence>
<dbReference type="InterPro" id="IPR041075">
    <property type="entry name" value="NOD1/2_WH"/>
</dbReference>
<feature type="domain" description="FISNA" evidence="8">
    <location>
        <begin position="246"/>
        <end position="318"/>
    </location>
</feature>
<feature type="compositionally biased region" description="Basic and acidic residues" evidence="7">
    <location>
        <begin position="9"/>
        <end position="21"/>
    </location>
</feature>
<evidence type="ECO:0000256" key="7">
    <source>
        <dbReference type="SAM" id="MobiDB-lite"/>
    </source>
</evidence>
<dbReference type="Pfam" id="PF05729">
    <property type="entry name" value="NACHT"/>
    <property type="match status" value="1"/>
</dbReference>
<evidence type="ECO:0000256" key="5">
    <source>
        <dbReference type="ARBA" id="ARBA00022741"/>
    </source>
</evidence>
<dbReference type="Pfam" id="PF17779">
    <property type="entry name" value="WHD_NOD2"/>
    <property type="match status" value="1"/>
</dbReference>
<sequence length="781" mass="89674">MDPDTEVESIFRHDHGEEEKKKWTRPPSSYGSMKSDSDDMKEDEEEENEEGVAVTFHPPLPVVQPVASTNDGTGMEMIRPDSPETFYTMTTQQTKPAGGLVIDTRSSDLGDFPEDTTEDEDEPLFVDSPEPPMPFEPEQTTVENSQPGRLHPEQELAHIFKSIQSVLTGLTFEELLQFRTFYQWERDMTRQQAMEGDLLDFVDKILEILGQDRALAQTMHTLTSISKAAEADQLHSLCKRALVRFQLQQELHRKHKFIHEGVVQAGKQNDFNSIYVEPQISNCGFGGVDPSHEFRYHPPTLLRVPSPDTLVGVNDLFQLQRDDGQPVRTVVTTGFAGMGMSVSVAKFCLDWAEMRANKDMQFVFKLSFRNFWTLRNNENHIAKTMSIMDVLEYYYPECKDMKYLEDKDCKFLIVMDSFDCYQEHLDWQNAPVINDNYTKAHPSVLVVNIIRGTVLRGARVWILGRRAAVSQIPSQFIDRVTEIQGFSDEMKDEYLTKRFDNAELAAKIVAHYKRLPSLVILARQPFICWMVAIVFKRNFKYPDYGEHPPRLTPFYVNILVVQMNRRLEFYYGKAENEHKWSNEDKSLVTKIGKMAFKMLEKNISVFCEEDVKEYGVSFTEVTVLCGLCTEIPGAASDGKRTFCFIHFSLQEFMAAVYVFTMFREESKNVLENTMLQKPKLFASKDQSISVAGVIQSAVSRTLASELGHYEMFLRFLCGLLAPDCHDSQLAGFLFTYHMPKVGGLDETRRLLQQALKTAEVKHPDRVENLKECLREMTQRVE</sequence>
<dbReference type="InterPro" id="IPR027417">
    <property type="entry name" value="P-loop_NTPase"/>
</dbReference>
<feature type="compositionally biased region" description="Acidic residues" evidence="7">
    <location>
        <begin position="39"/>
        <end position="50"/>
    </location>
</feature>
<protein>
    <recommendedName>
        <fullName evidence="8">FISNA domain-containing protein</fullName>
    </recommendedName>
</protein>
<dbReference type="Gene3D" id="3.40.50.300">
    <property type="entry name" value="P-loop containing nucleotide triphosphate hydrolases"/>
    <property type="match status" value="1"/>
</dbReference>
<keyword evidence="4" id="KW-0677">Repeat</keyword>
<comment type="subcellular location">
    <subcellularLocation>
        <location evidence="1">Cytoplasm</location>
    </subcellularLocation>
</comment>
<organism evidence="9 10">
    <name type="scientific">Eleginops maclovinus</name>
    <name type="common">Patagonian blennie</name>
    <name type="synonym">Eleginus maclovinus</name>
    <dbReference type="NCBI Taxonomy" id="56733"/>
    <lineage>
        <taxon>Eukaryota</taxon>
        <taxon>Metazoa</taxon>
        <taxon>Chordata</taxon>
        <taxon>Craniata</taxon>
        <taxon>Vertebrata</taxon>
        <taxon>Euteleostomi</taxon>
        <taxon>Actinopterygii</taxon>
        <taxon>Neopterygii</taxon>
        <taxon>Teleostei</taxon>
        <taxon>Neoteleostei</taxon>
        <taxon>Acanthomorphata</taxon>
        <taxon>Eupercaria</taxon>
        <taxon>Perciformes</taxon>
        <taxon>Notothenioidei</taxon>
        <taxon>Eleginopidae</taxon>
        <taxon>Eleginops</taxon>
    </lineage>
</organism>
<reference evidence="9 10" key="1">
    <citation type="journal article" date="2023" name="Genes (Basel)">
        <title>Chromosome-Level Genome Assembly and Circadian Gene Repertoire of the Patagonia Blennie Eleginops maclovinus-The Closest Ancestral Proxy of Antarctic Cryonotothenioids.</title>
        <authorList>
            <person name="Cheng C.C."/>
            <person name="Rivera-Colon A.G."/>
            <person name="Minhas B.F."/>
            <person name="Wilson L."/>
            <person name="Rayamajhi N."/>
            <person name="Vargas-Chacoff L."/>
            <person name="Catchen J.M."/>
        </authorList>
    </citation>
    <scope>NUCLEOTIDE SEQUENCE [LARGE SCALE GENOMIC DNA]</scope>
    <source>
        <strain evidence="9">JMC-PN-2008</strain>
    </source>
</reference>
<evidence type="ECO:0000256" key="2">
    <source>
        <dbReference type="ARBA" id="ARBA00022490"/>
    </source>
</evidence>
<keyword evidence="2" id="KW-0963">Cytoplasm</keyword>
<gene>
    <name evidence="9" type="ORF">PBY51_009526</name>
</gene>
<dbReference type="EMBL" id="JAUZQC010000007">
    <property type="protein sequence ID" value="KAK5868519.1"/>
    <property type="molecule type" value="Genomic_DNA"/>
</dbReference>
<keyword evidence="3" id="KW-0433">Leucine-rich repeat</keyword>
<evidence type="ECO:0000256" key="4">
    <source>
        <dbReference type="ARBA" id="ARBA00022737"/>
    </source>
</evidence>
<comment type="caution">
    <text evidence="9">The sequence shown here is derived from an EMBL/GenBank/DDBJ whole genome shotgun (WGS) entry which is preliminary data.</text>
</comment>
<name>A0AAN7XXM2_ELEMC</name>
<evidence type="ECO:0000256" key="3">
    <source>
        <dbReference type="ARBA" id="ARBA00022614"/>
    </source>
</evidence>
<dbReference type="Proteomes" id="UP001346869">
    <property type="component" value="Unassembled WGS sequence"/>
</dbReference>
<feature type="region of interest" description="Disordered" evidence="7">
    <location>
        <begin position="1"/>
        <end position="73"/>
    </location>
</feature>
<dbReference type="SMART" id="SM01288">
    <property type="entry name" value="FISNA"/>
    <property type="match status" value="1"/>
</dbReference>
<accession>A0AAN7XXM2</accession>
<evidence type="ECO:0000256" key="6">
    <source>
        <dbReference type="ARBA" id="ARBA00022840"/>
    </source>
</evidence>
<dbReference type="Gene3D" id="1.10.533.10">
    <property type="entry name" value="Death Domain, Fas"/>
    <property type="match status" value="1"/>
</dbReference>
<keyword evidence="10" id="KW-1185">Reference proteome</keyword>
<dbReference type="InterPro" id="IPR011029">
    <property type="entry name" value="DEATH-like_dom_sf"/>
</dbReference>
<proteinExistence type="predicted"/>
<dbReference type="InterPro" id="IPR041267">
    <property type="entry name" value="NLRP_HD2"/>
</dbReference>
<dbReference type="GO" id="GO:0005524">
    <property type="term" value="F:ATP binding"/>
    <property type="evidence" value="ECO:0007669"/>
    <property type="project" value="UniProtKB-KW"/>
</dbReference>
<dbReference type="PANTHER" id="PTHR24106">
    <property type="entry name" value="NACHT, LRR AND CARD DOMAINS-CONTAINING"/>
    <property type="match status" value="1"/>
</dbReference>
<evidence type="ECO:0000259" key="8">
    <source>
        <dbReference type="SMART" id="SM01288"/>
    </source>
</evidence>
<keyword evidence="5" id="KW-0547">Nucleotide-binding</keyword>
<reference evidence="9 10" key="2">
    <citation type="journal article" date="2023" name="Mol. Biol. Evol.">
        <title>Genomics of Secondarily Temperate Adaptation in the Only Non-Antarctic Icefish.</title>
        <authorList>
            <person name="Rivera-Colon A.G."/>
            <person name="Rayamajhi N."/>
            <person name="Minhas B.F."/>
            <person name="Madrigal G."/>
            <person name="Bilyk K.T."/>
            <person name="Yoon V."/>
            <person name="Hune M."/>
            <person name="Gregory S."/>
            <person name="Cheng C.H.C."/>
            <person name="Catchen J.M."/>
        </authorList>
    </citation>
    <scope>NUCLEOTIDE SEQUENCE [LARGE SCALE GENOMIC DNA]</scope>
    <source>
        <strain evidence="9">JMC-PN-2008</strain>
    </source>
</reference>
<dbReference type="AlphaFoldDB" id="A0AAN7XXM2"/>
<evidence type="ECO:0000313" key="9">
    <source>
        <dbReference type="EMBL" id="KAK5868519.1"/>
    </source>
</evidence>
<dbReference type="Pfam" id="PF14484">
    <property type="entry name" value="FISNA"/>
    <property type="match status" value="1"/>
</dbReference>
<dbReference type="InterPro" id="IPR007111">
    <property type="entry name" value="NACHT_NTPase"/>
</dbReference>
<dbReference type="Pfam" id="PF17776">
    <property type="entry name" value="NLRC4_HD2"/>
    <property type="match status" value="1"/>
</dbReference>
<dbReference type="GO" id="GO:0005737">
    <property type="term" value="C:cytoplasm"/>
    <property type="evidence" value="ECO:0007669"/>
    <property type="project" value="UniProtKB-SubCell"/>
</dbReference>
<keyword evidence="6" id="KW-0067">ATP-binding</keyword>